<keyword evidence="6" id="KW-0808">Transferase</keyword>
<dbReference type="GO" id="GO:0003677">
    <property type="term" value="F:DNA binding"/>
    <property type="evidence" value="ECO:0007669"/>
    <property type="project" value="UniProtKB-KW"/>
</dbReference>
<comment type="pathway">
    <text evidence="3">Glycan metabolism.</text>
</comment>
<evidence type="ECO:0000256" key="17">
    <source>
        <dbReference type="ARBA" id="ARBA00023277"/>
    </source>
</evidence>
<keyword evidence="22" id="KW-1185">Reference proteome</keyword>
<keyword evidence="15" id="KW-0539">Nucleus</keyword>
<evidence type="ECO:0000313" key="21">
    <source>
        <dbReference type="EMBL" id="GJN04089.1"/>
    </source>
</evidence>
<dbReference type="FunFam" id="3.30.730.10:FF:000001">
    <property type="entry name" value="Ethylene-responsive transcription factor 2"/>
    <property type="match status" value="1"/>
</dbReference>
<evidence type="ECO:0000256" key="15">
    <source>
        <dbReference type="ARBA" id="ARBA00023242"/>
    </source>
</evidence>
<feature type="region of interest" description="Disordered" evidence="19">
    <location>
        <begin position="520"/>
        <end position="544"/>
    </location>
</feature>
<evidence type="ECO:0000256" key="2">
    <source>
        <dbReference type="ARBA" id="ARBA00004606"/>
    </source>
</evidence>
<evidence type="ECO:0000256" key="12">
    <source>
        <dbReference type="ARBA" id="ARBA00023136"/>
    </source>
</evidence>
<evidence type="ECO:0000256" key="9">
    <source>
        <dbReference type="ARBA" id="ARBA00022989"/>
    </source>
</evidence>
<keyword evidence="10" id="KW-0805">Transcription regulation</keyword>
<keyword evidence="8" id="KW-0735">Signal-anchor</keyword>
<dbReference type="Gene3D" id="3.30.730.10">
    <property type="entry name" value="AP2/ERF domain"/>
    <property type="match status" value="1"/>
</dbReference>
<name>A0AAV5D0F0_ELECO</name>
<dbReference type="GO" id="GO:0016020">
    <property type="term" value="C:membrane"/>
    <property type="evidence" value="ECO:0007669"/>
    <property type="project" value="UniProtKB-SubCell"/>
</dbReference>
<dbReference type="GO" id="GO:0005634">
    <property type="term" value="C:nucleus"/>
    <property type="evidence" value="ECO:0007669"/>
    <property type="project" value="UniProtKB-SubCell"/>
</dbReference>
<evidence type="ECO:0000256" key="11">
    <source>
        <dbReference type="ARBA" id="ARBA00023125"/>
    </source>
</evidence>
<evidence type="ECO:0000256" key="3">
    <source>
        <dbReference type="ARBA" id="ARBA00004881"/>
    </source>
</evidence>
<feature type="compositionally biased region" description="Low complexity" evidence="19">
    <location>
        <begin position="527"/>
        <end position="544"/>
    </location>
</feature>
<dbReference type="InterPro" id="IPR001471">
    <property type="entry name" value="AP2/ERF_dom"/>
</dbReference>
<reference evidence="21" key="1">
    <citation type="journal article" date="2018" name="DNA Res.">
        <title>Multiple hybrid de novo genome assembly of finger millet, an orphan allotetraploid crop.</title>
        <authorList>
            <person name="Hatakeyama M."/>
            <person name="Aluri S."/>
            <person name="Balachadran M.T."/>
            <person name="Sivarajan S.R."/>
            <person name="Patrignani A."/>
            <person name="Gruter S."/>
            <person name="Poveda L."/>
            <person name="Shimizu-Inatsugi R."/>
            <person name="Baeten J."/>
            <person name="Francoijs K.J."/>
            <person name="Nataraja K.N."/>
            <person name="Reddy Y.A.N."/>
            <person name="Phadnis S."/>
            <person name="Ravikumar R.L."/>
            <person name="Schlapbach R."/>
            <person name="Sreeman S.M."/>
            <person name="Shimizu K.K."/>
        </authorList>
    </citation>
    <scope>NUCLEOTIDE SEQUENCE</scope>
</reference>
<keyword evidence="16" id="KW-0294">Fucose metabolism</keyword>
<evidence type="ECO:0000256" key="5">
    <source>
        <dbReference type="ARBA" id="ARBA00022676"/>
    </source>
</evidence>
<evidence type="ECO:0000256" key="8">
    <source>
        <dbReference type="ARBA" id="ARBA00022968"/>
    </source>
</evidence>
<dbReference type="PRINTS" id="PR00367">
    <property type="entry name" value="ETHRSPELEMNT"/>
</dbReference>
<keyword evidence="5" id="KW-0328">Glycosyltransferase</keyword>
<evidence type="ECO:0000256" key="14">
    <source>
        <dbReference type="ARBA" id="ARBA00023180"/>
    </source>
</evidence>
<dbReference type="AlphaFoldDB" id="A0AAV5D0F0"/>
<comment type="subcellular location">
    <subcellularLocation>
        <location evidence="2">Membrane</location>
        <topology evidence="2">Single-pass type II membrane protein</topology>
    </subcellularLocation>
    <subcellularLocation>
        <location evidence="1">Nucleus</location>
    </subcellularLocation>
</comment>
<dbReference type="Pfam" id="PF00847">
    <property type="entry name" value="AP2"/>
    <property type="match status" value="1"/>
</dbReference>
<evidence type="ECO:0000256" key="4">
    <source>
        <dbReference type="ARBA" id="ARBA00007737"/>
    </source>
</evidence>
<keyword evidence="7" id="KW-0812">Transmembrane</keyword>
<dbReference type="CDD" id="cd00018">
    <property type="entry name" value="AP2"/>
    <property type="match status" value="1"/>
</dbReference>
<accession>A0AAV5D0F0</accession>
<dbReference type="EMBL" id="BQKI01000010">
    <property type="protein sequence ID" value="GJN04089.1"/>
    <property type="molecule type" value="Genomic_DNA"/>
</dbReference>
<protein>
    <recommendedName>
        <fullName evidence="18">O-fucosyltransferase family protein</fullName>
    </recommendedName>
</protein>
<comment type="similarity">
    <text evidence="4">Belongs to the glycosyltransferase GT106 family.</text>
</comment>
<evidence type="ECO:0000256" key="16">
    <source>
        <dbReference type="ARBA" id="ARBA00023253"/>
    </source>
</evidence>
<dbReference type="GO" id="GO:0005737">
    <property type="term" value="C:cytoplasm"/>
    <property type="evidence" value="ECO:0007669"/>
    <property type="project" value="TreeGrafter"/>
</dbReference>
<keyword evidence="13" id="KW-0804">Transcription</keyword>
<evidence type="ECO:0000256" key="18">
    <source>
        <dbReference type="ARBA" id="ARBA00030350"/>
    </source>
</evidence>
<evidence type="ECO:0000256" key="10">
    <source>
        <dbReference type="ARBA" id="ARBA00023015"/>
    </source>
</evidence>
<dbReference type="Pfam" id="PF10250">
    <property type="entry name" value="O-FucT"/>
    <property type="match status" value="2"/>
</dbReference>
<dbReference type="InterPro" id="IPR019378">
    <property type="entry name" value="GDP-Fuc_O-FucTrfase"/>
</dbReference>
<feature type="region of interest" description="Disordered" evidence="19">
    <location>
        <begin position="581"/>
        <end position="608"/>
    </location>
</feature>
<dbReference type="SMART" id="SM00380">
    <property type="entry name" value="AP2"/>
    <property type="match status" value="1"/>
</dbReference>
<reference evidence="21" key="2">
    <citation type="submission" date="2021-12" db="EMBL/GenBank/DDBJ databases">
        <title>Resequencing data analysis of finger millet.</title>
        <authorList>
            <person name="Hatakeyama M."/>
            <person name="Aluri S."/>
            <person name="Balachadran M.T."/>
            <person name="Sivarajan S.R."/>
            <person name="Poveda L."/>
            <person name="Shimizu-Inatsugi R."/>
            <person name="Schlapbach R."/>
            <person name="Sreeman S.M."/>
            <person name="Shimizu K.K."/>
        </authorList>
    </citation>
    <scope>NUCLEOTIDE SEQUENCE</scope>
</reference>
<dbReference type="GO" id="GO:0006004">
    <property type="term" value="P:fucose metabolic process"/>
    <property type="evidence" value="ECO:0007669"/>
    <property type="project" value="UniProtKB-KW"/>
</dbReference>
<proteinExistence type="inferred from homology"/>
<organism evidence="21 22">
    <name type="scientific">Eleusine coracana subsp. coracana</name>
    <dbReference type="NCBI Taxonomy" id="191504"/>
    <lineage>
        <taxon>Eukaryota</taxon>
        <taxon>Viridiplantae</taxon>
        <taxon>Streptophyta</taxon>
        <taxon>Embryophyta</taxon>
        <taxon>Tracheophyta</taxon>
        <taxon>Spermatophyta</taxon>
        <taxon>Magnoliopsida</taxon>
        <taxon>Liliopsida</taxon>
        <taxon>Poales</taxon>
        <taxon>Poaceae</taxon>
        <taxon>PACMAD clade</taxon>
        <taxon>Chloridoideae</taxon>
        <taxon>Cynodonteae</taxon>
        <taxon>Eleusininae</taxon>
        <taxon>Eleusine</taxon>
    </lineage>
</organism>
<evidence type="ECO:0000256" key="19">
    <source>
        <dbReference type="SAM" id="MobiDB-lite"/>
    </source>
</evidence>
<dbReference type="SUPFAM" id="SSF54171">
    <property type="entry name" value="DNA-binding domain"/>
    <property type="match status" value="1"/>
</dbReference>
<dbReference type="GO" id="GO:0016757">
    <property type="term" value="F:glycosyltransferase activity"/>
    <property type="evidence" value="ECO:0007669"/>
    <property type="project" value="UniProtKB-KW"/>
</dbReference>
<gene>
    <name evidence="21" type="primary">ga21606</name>
    <name evidence="21" type="ORF">PR202_ga21606</name>
</gene>
<dbReference type="GO" id="GO:0003700">
    <property type="term" value="F:DNA-binding transcription factor activity"/>
    <property type="evidence" value="ECO:0007669"/>
    <property type="project" value="InterPro"/>
</dbReference>
<keyword evidence="14" id="KW-0325">Glycoprotein</keyword>
<keyword evidence="11" id="KW-0238">DNA-binding</keyword>
<dbReference type="InterPro" id="IPR036955">
    <property type="entry name" value="AP2/ERF_dom_sf"/>
</dbReference>
<feature type="compositionally biased region" description="Low complexity" evidence="19">
    <location>
        <begin position="432"/>
        <end position="447"/>
    </location>
</feature>
<dbReference type="InterPro" id="IPR016177">
    <property type="entry name" value="DNA-bd_dom_sf"/>
</dbReference>
<evidence type="ECO:0000313" key="22">
    <source>
        <dbReference type="Proteomes" id="UP001054889"/>
    </source>
</evidence>
<evidence type="ECO:0000256" key="6">
    <source>
        <dbReference type="ARBA" id="ARBA00022679"/>
    </source>
</evidence>
<dbReference type="Proteomes" id="UP001054889">
    <property type="component" value="Unassembled WGS sequence"/>
</dbReference>
<evidence type="ECO:0000256" key="7">
    <source>
        <dbReference type="ARBA" id="ARBA00022692"/>
    </source>
</evidence>
<feature type="region of interest" description="Disordered" evidence="19">
    <location>
        <begin position="321"/>
        <end position="347"/>
    </location>
</feature>
<dbReference type="PANTHER" id="PTHR31741:SF2">
    <property type="entry name" value="O-FUCOSYLTRANSFERASE 13"/>
    <property type="match status" value="1"/>
</dbReference>
<dbReference type="PROSITE" id="PS51032">
    <property type="entry name" value="AP2_ERF"/>
    <property type="match status" value="1"/>
</dbReference>
<keyword evidence="9" id="KW-1133">Transmembrane helix</keyword>
<feature type="domain" description="AP2/ERF" evidence="20">
    <location>
        <begin position="456"/>
        <end position="513"/>
    </location>
</feature>
<comment type="caution">
    <text evidence="21">The sequence shown here is derived from an EMBL/GenBank/DDBJ whole genome shotgun (WGS) entry which is preliminary data.</text>
</comment>
<feature type="region of interest" description="Disordered" evidence="19">
    <location>
        <begin position="422"/>
        <end position="462"/>
    </location>
</feature>
<keyword evidence="12" id="KW-0472">Membrane</keyword>
<dbReference type="PANTHER" id="PTHR31741">
    <property type="entry name" value="OS02G0726500 PROTEIN-RELATED"/>
    <property type="match status" value="1"/>
</dbReference>
<feature type="compositionally biased region" description="Basic and acidic residues" evidence="19">
    <location>
        <begin position="587"/>
        <end position="602"/>
    </location>
</feature>
<keyword evidence="17" id="KW-0119">Carbohydrate metabolism</keyword>
<evidence type="ECO:0000256" key="13">
    <source>
        <dbReference type="ARBA" id="ARBA00023163"/>
    </source>
</evidence>
<evidence type="ECO:0000259" key="20">
    <source>
        <dbReference type="PROSITE" id="PS51032"/>
    </source>
</evidence>
<evidence type="ECO:0000256" key="1">
    <source>
        <dbReference type="ARBA" id="ARBA00004123"/>
    </source>
</evidence>
<sequence>MSAAAWWAQHRLRVLLSVLFMASALFLLLSPPSSPPFFTLPAYKYAPRPSEVWPPGSRVIWAQRRLVEWRPCGWWRTALPAASRRNGYVRIDCFGGLNQLRRDLCDGIGVARLLNATMVLPKFEVAAYWNESRNPSYAKASYCQGCYNALRLNKNVESKAIKLFQAIPKPFLSLHLRFEPDMVAYSRCAYTGLSSESIDSIEAVRGEGRKVLTGDAARLWRNRGKCPLTPSETAFILQALGIPTNTNIYLAAGDGLMELEGFSSIYRNIHTKSSLLTHEDFQRMHGNTKAALDYYVSVNSDAYVATFFGNMDKMLTHKASVDRPRDSVGGAGAPGARREGVPSPSSSYPFGHGELWPVAAGRGGGAWRPPFHAEEEHAVIVAALAHVIAGRRGSGAAACVTTGGSSSAAATVLGQQVTPLAHRAAPPPPAMTTPSPHEAATATPPAADEQQPPRPRYRGVRQRPWGKWAAEIRDPVKAARVWLGTFDTAEDAACAYDDAAVRFKGAKAKLNFPHRHRHAAAVHTQHRQQQAAASASVPRPRPAPVTAAAAPLQEFPDLHRYAHLLQSGDLDLQQAISSTMTTSVVARNDKEEASGPSSDRRSPWSASS</sequence>